<comment type="caution">
    <text evidence="5">The sequence shown here is derived from an EMBL/GenBank/DDBJ whole genome shotgun (WGS) entry which is preliminary data.</text>
</comment>
<sequence>MNICGCLVHVAQDALLDARAQMEALDGVEVHAQSDDGRLVVVVEDTDTAFASDIIMSLHQIRGVISLTINYHHFEDLPQRPSAAAPHPET</sequence>
<dbReference type="RefSeq" id="WP_194136484.1">
    <property type="nucleotide sequence ID" value="NZ_JADFFK010000017.1"/>
</dbReference>
<dbReference type="Gene3D" id="3.30.70.920">
    <property type="match status" value="1"/>
</dbReference>
<keyword evidence="2 4" id="KW-0963">Cytoplasm</keyword>
<dbReference type="Pfam" id="PF03927">
    <property type="entry name" value="NapD"/>
    <property type="match status" value="1"/>
</dbReference>
<evidence type="ECO:0000313" key="6">
    <source>
        <dbReference type="Proteomes" id="UP000607796"/>
    </source>
</evidence>
<evidence type="ECO:0000256" key="1">
    <source>
        <dbReference type="ARBA" id="ARBA00004496"/>
    </source>
</evidence>
<comment type="subcellular location">
    <subcellularLocation>
        <location evidence="1 4">Cytoplasm</location>
    </subcellularLocation>
</comment>
<name>A0ABR9X6J1_9RHOB</name>
<reference evidence="5 6" key="1">
    <citation type="journal article" date="2021" name="Int. J. Syst. Evol. Microbiol.">
        <title>Salipiger mangrovisoli sp. nov., isolated from mangrove soil and the proposal for the reclassification of Paraphaeobacter pallidus as Salipiger pallidus comb. nov.</title>
        <authorList>
            <person name="Du J."/>
            <person name="Liu Y."/>
            <person name="Pei T."/>
            <person name="Deng M.R."/>
            <person name="Zhu H."/>
        </authorList>
    </citation>
    <scope>NUCLEOTIDE SEQUENCE [LARGE SCALE GENOMIC DNA]</scope>
    <source>
        <strain evidence="5 6">6D45A</strain>
    </source>
</reference>
<evidence type="ECO:0000256" key="4">
    <source>
        <dbReference type="HAMAP-Rule" id="MF_02200"/>
    </source>
</evidence>
<dbReference type="InterPro" id="IPR005623">
    <property type="entry name" value="Chaperone_NapD_NO3_reduct"/>
</dbReference>
<organism evidence="5 6">
    <name type="scientific">Salipiger mangrovisoli</name>
    <dbReference type="NCBI Taxonomy" id="2865933"/>
    <lineage>
        <taxon>Bacteria</taxon>
        <taxon>Pseudomonadati</taxon>
        <taxon>Pseudomonadota</taxon>
        <taxon>Alphaproteobacteria</taxon>
        <taxon>Rhodobacterales</taxon>
        <taxon>Roseobacteraceae</taxon>
        <taxon>Salipiger</taxon>
    </lineage>
</organism>
<comment type="function">
    <text evidence="4">Chaperone for NapA, the catalytic subunit of the periplasmic nitrate reductase. It binds directly and specifically to the twin-arginine signal peptide of NapA, preventing premature interaction with the Tat translocase and premature export.</text>
</comment>
<comment type="subunit">
    <text evidence="4">Interacts with the cytoplasmic NapA precursor.</text>
</comment>
<accession>A0ABR9X6J1</accession>
<proteinExistence type="inferred from homology"/>
<evidence type="ECO:0000256" key="2">
    <source>
        <dbReference type="ARBA" id="ARBA00022490"/>
    </source>
</evidence>
<dbReference type="PANTHER" id="PTHR38603:SF1">
    <property type="entry name" value="CHAPERONE NAPD"/>
    <property type="match status" value="1"/>
</dbReference>
<keyword evidence="6" id="KW-1185">Reference proteome</keyword>
<dbReference type="EMBL" id="JADFFK010000017">
    <property type="protein sequence ID" value="MBE9639186.1"/>
    <property type="molecule type" value="Genomic_DNA"/>
</dbReference>
<dbReference type="Proteomes" id="UP000607796">
    <property type="component" value="Unassembled WGS sequence"/>
</dbReference>
<dbReference type="PANTHER" id="PTHR38603">
    <property type="entry name" value="CHAPERONE NAPD"/>
    <property type="match status" value="1"/>
</dbReference>
<dbReference type="HAMAP" id="MF_02200">
    <property type="entry name" value="NapD"/>
    <property type="match status" value="1"/>
</dbReference>
<evidence type="ECO:0000313" key="5">
    <source>
        <dbReference type="EMBL" id="MBE9639186.1"/>
    </source>
</evidence>
<protein>
    <recommendedName>
        <fullName evidence="4">Chaperone NapD</fullName>
    </recommendedName>
    <alternativeName>
        <fullName evidence="4">NapA signal peptide-binding chaperone NapD</fullName>
    </alternativeName>
</protein>
<comment type="similarity">
    <text evidence="4">Belongs to the NapD family.</text>
</comment>
<keyword evidence="3 4" id="KW-0143">Chaperone</keyword>
<gene>
    <name evidence="4" type="primary">napD</name>
    <name evidence="5" type="ORF">IQ782_20225</name>
</gene>
<evidence type="ECO:0000256" key="3">
    <source>
        <dbReference type="ARBA" id="ARBA00023186"/>
    </source>
</evidence>